<organism evidence="7 8">
    <name type="scientific">Coprinellus micaceus</name>
    <name type="common">Glistening ink-cap mushroom</name>
    <name type="synonym">Coprinus micaceus</name>
    <dbReference type="NCBI Taxonomy" id="71717"/>
    <lineage>
        <taxon>Eukaryota</taxon>
        <taxon>Fungi</taxon>
        <taxon>Dikarya</taxon>
        <taxon>Basidiomycota</taxon>
        <taxon>Agaricomycotina</taxon>
        <taxon>Agaricomycetes</taxon>
        <taxon>Agaricomycetidae</taxon>
        <taxon>Agaricales</taxon>
        <taxon>Agaricineae</taxon>
        <taxon>Psathyrellaceae</taxon>
        <taxon>Coprinellus</taxon>
    </lineage>
</organism>
<dbReference type="Gene3D" id="3.40.640.10">
    <property type="entry name" value="Type I PLP-dependent aspartate aminotransferase-like (Major domain)"/>
    <property type="match status" value="1"/>
</dbReference>
<dbReference type="OrthoDB" id="7042322at2759"/>
<dbReference type="Proteomes" id="UP000298030">
    <property type="component" value="Unassembled WGS sequence"/>
</dbReference>
<dbReference type="STRING" id="71717.A0A4Y7TED9"/>
<keyword evidence="3" id="KW-0032">Aminotransferase</keyword>
<evidence type="ECO:0000313" key="8">
    <source>
        <dbReference type="Proteomes" id="UP000298030"/>
    </source>
</evidence>
<evidence type="ECO:0000256" key="2">
    <source>
        <dbReference type="ARBA" id="ARBA00007441"/>
    </source>
</evidence>
<keyword evidence="4 7" id="KW-0808">Transferase</keyword>
<keyword evidence="8" id="KW-1185">Reference proteome</keyword>
<comment type="caution">
    <text evidence="7">The sequence shown here is derived from an EMBL/GenBank/DDBJ whole genome shotgun (WGS) entry which is preliminary data.</text>
</comment>
<sequence>MSLKLGFRLSRGVLSTSPPPIPKAYEWAERYDATPSKPLIDMSQGVPGIPPPEELRKAISEASFSPKNFSYCRWDGERSLRLALSEEMRTVYGTQADITPEDIALTAGCNMAFMAAIMALADAEDEVILPYPWYFNHEMDLSLLGVKTVGLPTLPEDGYLPSVSRCEALITTKTKAIVLVTPNNPTGAIYPPSLIASFADLAVKRQLPLIIDETYRDFVTTDAPPHTLFTRVEPWRPNFIHLFSFSKSYCLPGYRLGAIAASPEYLVSVKTVLDCLQICPPRPVQLGLAPLLLSLRAFVRENALAVNSRHALFKGLLPAEWTIGAQGGYFAFVRHPYSNVGAERLARMLVEKEGLLTLPATFFMPPLEGTSDGDQERRLEGDVAENERWLRFSVANVSDDKIRDACRRLATFSPS</sequence>
<dbReference type="GO" id="GO:0008483">
    <property type="term" value="F:transaminase activity"/>
    <property type="evidence" value="ECO:0007669"/>
    <property type="project" value="UniProtKB-KW"/>
</dbReference>
<dbReference type="EMBL" id="QPFP01000015">
    <property type="protein sequence ID" value="TEB32545.1"/>
    <property type="molecule type" value="Genomic_DNA"/>
</dbReference>
<evidence type="ECO:0000313" key="7">
    <source>
        <dbReference type="EMBL" id="TEB32545.1"/>
    </source>
</evidence>
<dbReference type="GO" id="GO:0006520">
    <property type="term" value="P:amino acid metabolic process"/>
    <property type="evidence" value="ECO:0007669"/>
    <property type="project" value="InterPro"/>
</dbReference>
<reference evidence="7 8" key="1">
    <citation type="journal article" date="2019" name="Nat. Ecol. Evol.">
        <title>Megaphylogeny resolves global patterns of mushroom evolution.</title>
        <authorList>
            <person name="Varga T."/>
            <person name="Krizsan K."/>
            <person name="Foldi C."/>
            <person name="Dima B."/>
            <person name="Sanchez-Garcia M."/>
            <person name="Sanchez-Ramirez S."/>
            <person name="Szollosi G.J."/>
            <person name="Szarkandi J.G."/>
            <person name="Papp V."/>
            <person name="Albert L."/>
            <person name="Andreopoulos W."/>
            <person name="Angelini C."/>
            <person name="Antonin V."/>
            <person name="Barry K.W."/>
            <person name="Bougher N.L."/>
            <person name="Buchanan P."/>
            <person name="Buyck B."/>
            <person name="Bense V."/>
            <person name="Catcheside P."/>
            <person name="Chovatia M."/>
            <person name="Cooper J."/>
            <person name="Damon W."/>
            <person name="Desjardin D."/>
            <person name="Finy P."/>
            <person name="Geml J."/>
            <person name="Haridas S."/>
            <person name="Hughes K."/>
            <person name="Justo A."/>
            <person name="Karasinski D."/>
            <person name="Kautmanova I."/>
            <person name="Kiss B."/>
            <person name="Kocsube S."/>
            <person name="Kotiranta H."/>
            <person name="LaButti K.M."/>
            <person name="Lechner B.E."/>
            <person name="Liimatainen K."/>
            <person name="Lipzen A."/>
            <person name="Lukacs Z."/>
            <person name="Mihaltcheva S."/>
            <person name="Morgado L.N."/>
            <person name="Niskanen T."/>
            <person name="Noordeloos M.E."/>
            <person name="Ohm R.A."/>
            <person name="Ortiz-Santana B."/>
            <person name="Ovrebo C."/>
            <person name="Racz N."/>
            <person name="Riley R."/>
            <person name="Savchenko A."/>
            <person name="Shiryaev A."/>
            <person name="Soop K."/>
            <person name="Spirin V."/>
            <person name="Szebenyi C."/>
            <person name="Tomsovsky M."/>
            <person name="Tulloss R.E."/>
            <person name="Uehling J."/>
            <person name="Grigoriev I.V."/>
            <person name="Vagvolgyi C."/>
            <person name="Papp T."/>
            <person name="Martin F.M."/>
            <person name="Miettinen O."/>
            <person name="Hibbett D.S."/>
            <person name="Nagy L.G."/>
        </authorList>
    </citation>
    <scope>NUCLEOTIDE SEQUENCE [LARGE SCALE GENOMIC DNA]</scope>
    <source>
        <strain evidence="7 8">FP101781</strain>
    </source>
</reference>
<comment type="similarity">
    <text evidence="2">Belongs to the class-I pyridoxal-phosphate-dependent aminotransferase family.</text>
</comment>
<evidence type="ECO:0000256" key="3">
    <source>
        <dbReference type="ARBA" id="ARBA00022576"/>
    </source>
</evidence>
<keyword evidence="5" id="KW-0663">Pyridoxal phosphate</keyword>
<dbReference type="PANTHER" id="PTHR46383">
    <property type="entry name" value="ASPARTATE AMINOTRANSFERASE"/>
    <property type="match status" value="1"/>
</dbReference>
<gene>
    <name evidence="7" type="ORF">FA13DRAFT_1628032</name>
</gene>
<comment type="cofactor">
    <cofactor evidence="1">
        <name>pyridoxal 5'-phosphate</name>
        <dbReference type="ChEBI" id="CHEBI:597326"/>
    </cofactor>
</comment>
<evidence type="ECO:0000256" key="1">
    <source>
        <dbReference type="ARBA" id="ARBA00001933"/>
    </source>
</evidence>
<dbReference type="NCBIfam" id="NF005732">
    <property type="entry name" value="PRK07550.1"/>
    <property type="match status" value="1"/>
</dbReference>
<dbReference type="GO" id="GO:0030170">
    <property type="term" value="F:pyridoxal phosphate binding"/>
    <property type="evidence" value="ECO:0007669"/>
    <property type="project" value="InterPro"/>
</dbReference>
<dbReference type="Pfam" id="PF00155">
    <property type="entry name" value="Aminotran_1_2"/>
    <property type="match status" value="1"/>
</dbReference>
<dbReference type="InterPro" id="IPR015421">
    <property type="entry name" value="PyrdxlP-dep_Trfase_major"/>
</dbReference>
<evidence type="ECO:0000259" key="6">
    <source>
        <dbReference type="Pfam" id="PF00155"/>
    </source>
</evidence>
<dbReference type="InterPro" id="IPR004839">
    <property type="entry name" value="Aminotransferase_I/II_large"/>
</dbReference>
<dbReference type="PANTHER" id="PTHR46383:SF1">
    <property type="entry name" value="ASPARTATE AMINOTRANSFERASE"/>
    <property type="match status" value="1"/>
</dbReference>
<dbReference type="InterPro" id="IPR050596">
    <property type="entry name" value="AspAT/PAT-like"/>
</dbReference>
<evidence type="ECO:0000256" key="5">
    <source>
        <dbReference type="ARBA" id="ARBA00022898"/>
    </source>
</evidence>
<evidence type="ECO:0000256" key="4">
    <source>
        <dbReference type="ARBA" id="ARBA00022679"/>
    </source>
</evidence>
<dbReference type="CDD" id="cd00609">
    <property type="entry name" value="AAT_like"/>
    <property type="match status" value="1"/>
</dbReference>
<protein>
    <submittedName>
        <fullName evidence="7">PLP-dependent transferase</fullName>
    </submittedName>
</protein>
<name>A0A4Y7TED9_COPMI</name>
<dbReference type="InterPro" id="IPR015424">
    <property type="entry name" value="PyrdxlP-dep_Trfase"/>
</dbReference>
<dbReference type="AlphaFoldDB" id="A0A4Y7TED9"/>
<accession>A0A4Y7TED9</accession>
<proteinExistence type="inferred from homology"/>
<dbReference type="SUPFAM" id="SSF53383">
    <property type="entry name" value="PLP-dependent transferases"/>
    <property type="match status" value="1"/>
</dbReference>
<feature type="domain" description="Aminotransferase class I/classII large" evidence="6">
    <location>
        <begin position="38"/>
        <end position="409"/>
    </location>
</feature>